<evidence type="ECO:0000313" key="3">
    <source>
        <dbReference type="EMBL" id="KRK10774.1"/>
    </source>
</evidence>
<dbReference type="eggNOG" id="COG4470">
    <property type="taxonomic scope" value="Bacteria"/>
</dbReference>
<protein>
    <submittedName>
        <fullName evidence="3">Transcriptional regulator</fullName>
    </submittedName>
</protein>
<accession>A0A0R1EN44</accession>
<dbReference type="Proteomes" id="UP000051984">
    <property type="component" value="Unassembled WGS sequence"/>
</dbReference>
<dbReference type="InterPro" id="IPR009370">
    <property type="entry name" value="YutD-like"/>
</dbReference>
<evidence type="ECO:0000256" key="1">
    <source>
        <dbReference type="PIRSR" id="PIRSR012565-1"/>
    </source>
</evidence>
<evidence type="ECO:0000313" key="4">
    <source>
        <dbReference type="Proteomes" id="UP000051984"/>
    </source>
</evidence>
<organism evidence="3 4">
    <name type="scientific">Lacticaseibacillus zeae DSM 20178 = KCTC 3804</name>
    <dbReference type="NCBI Taxonomy" id="1423816"/>
    <lineage>
        <taxon>Bacteria</taxon>
        <taxon>Bacillati</taxon>
        <taxon>Bacillota</taxon>
        <taxon>Bacilli</taxon>
        <taxon>Lactobacillales</taxon>
        <taxon>Lactobacillaceae</taxon>
        <taxon>Lacticaseibacillus</taxon>
    </lineage>
</organism>
<comment type="caution">
    <text evidence="3">The sequence shown here is derived from an EMBL/GenBank/DDBJ whole genome shotgun (WGS) entry which is preliminary data.</text>
</comment>
<sequence length="208" mass="24613">MAEREALSEQIDVALTQATTKDLRVVKVGHDLVTIDGRRYRIVKDHRDAFDVERLNERYNDILDKYDYIVGDWGYDQLRLRGFYKDDRRGASKDQQISTLEDYLYEYCNFGCAYFVLACLDKPATKVADRRHDRERKSATGKTAHRQQSKPTQRQHHGKRKPYAKANKPYTEKTTRSTHFRGEQAKTVNQTQPRKRHFTIRQRETNKK</sequence>
<keyword evidence="1" id="KW-1015">Disulfide bond</keyword>
<proteinExistence type="predicted"/>
<gene>
    <name evidence="3" type="ORF">FD51_GL001707</name>
</gene>
<dbReference type="Gene3D" id="3.50.4.20">
    <property type="match status" value="1"/>
</dbReference>
<dbReference type="Pfam" id="PF06265">
    <property type="entry name" value="YutD-like"/>
    <property type="match status" value="1"/>
</dbReference>
<dbReference type="RefSeq" id="WP_010493817.1">
    <property type="nucleotide sequence ID" value="NZ_AZCT01000020.1"/>
</dbReference>
<feature type="compositionally biased region" description="Basic and acidic residues" evidence="2">
    <location>
        <begin position="127"/>
        <end position="138"/>
    </location>
</feature>
<evidence type="ECO:0000256" key="2">
    <source>
        <dbReference type="SAM" id="MobiDB-lite"/>
    </source>
</evidence>
<dbReference type="AlphaFoldDB" id="A0A0R1EN44"/>
<feature type="region of interest" description="Disordered" evidence="2">
    <location>
        <begin position="127"/>
        <end position="208"/>
    </location>
</feature>
<feature type="disulfide bond" evidence="1">
    <location>
        <begin position="108"/>
        <end position="112"/>
    </location>
</feature>
<dbReference type="InterPro" id="IPR038141">
    <property type="entry name" value="YutD-like_sf"/>
</dbReference>
<dbReference type="PIRSF" id="PIRSF012565">
    <property type="entry name" value="DUF1027"/>
    <property type="match status" value="1"/>
</dbReference>
<feature type="compositionally biased region" description="Basic and acidic residues" evidence="2">
    <location>
        <begin position="170"/>
        <end position="184"/>
    </location>
</feature>
<dbReference type="EMBL" id="AZCT01000020">
    <property type="protein sequence ID" value="KRK10774.1"/>
    <property type="molecule type" value="Genomic_DNA"/>
</dbReference>
<feature type="compositionally biased region" description="Basic residues" evidence="2">
    <location>
        <begin position="143"/>
        <end position="163"/>
    </location>
</feature>
<name>A0A0R1EN44_LACZE</name>
<reference evidence="3 4" key="1">
    <citation type="journal article" date="2015" name="Genome Announc.">
        <title>Expanding the biotechnology potential of lactobacilli through comparative genomics of 213 strains and associated genera.</title>
        <authorList>
            <person name="Sun Z."/>
            <person name="Harris H.M."/>
            <person name="McCann A."/>
            <person name="Guo C."/>
            <person name="Argimon S."/>
            <person name="Zhang W."/>
            <person name="Yang X."/>
            <person name="Jeffery I.B."/>
            <person name="Cooney J.C."/>
            <person name="Kagawa T.F."/>
            <person name="Liu W."/>
            <person name="Song Y."/>
            <person name="Salvetti E."/>
            <person name="Wrobel A."/>
            <person name="Rasinkangas P."/>
            <person name="Parkhill J."/>
            <person name="Rea M.C."/>
            <person name="O'Sullivan O."/>
            <person name="Ritari J."/>
            <person name="Douillard F.P."/>
            <person name="Paul Ross R."/>
            <person name="Yang R."/>
            <person name="Briner A.E."/>
            <person name="Felis G.E."/>
            <person name="de Vos W.M."/>
            <person name="Barrangou R."/>
            <person name="Klaenhammer T.R."/>
            <person name="Caufield P.W."/>
            <person name="Cui Y."/>
            <person name="Zhang H."/>
            <person name="O'Toole P.W."/>
        </authorList>
    </citation>
    <scope>NUCLEOTIDE SEQUENCE [LARGE SCALE GENOMIC DNA]</scope>
    <source>
        <strain evidence="3 4">DSM 20178</strain>
    </source>
</reference>
<dbReference type="PATRIC" id="fig|1423816.3.peg.1780"/>